<evidence type="ECO:0000256" key="13">
    <source>
        <dbReference type="PROSITE-ProRule" id="PRU10015"/>
    </source>
</evidence>
<feature type="binding site" evidence="11">
    <location>
        <position position="173"/>
    </location>
    <ligand>
        <name>[4Fe-4S] cluster</name>
        <dbReference type="ChEBI" id="CHEBI:49883"/>
    </ligand>
</feature>
<feature type="binding site" evidence="11">
    <location>
        <position position="94"/>
    </location>
    <ligand>
        <name>[4Fe-4S] cluster</name>
        <dbReference type="ChEBI" id="CHEBI:49883"/>
    </ligand>
</feature>
<gene>
    <name evidence="11" type="primary">rlmD</name>
    <name evidence="15" type="ORF">RZ57_06855</name>
</gene>
<dbReference type="SUPFAM" id="SSF50249">
    <property type="entry name" value="Nucleic acid-binding proteins"/>
    <property type="match status" value="1"/>
</dbReference>
<comment type="similarity">
    <text evidence="11">Belongs to the class I-like SAM-binding methyltransferase superfamily. RNA M5U methyltransferase family. RlmD subfamily.</text>
</comment>
<feature type="binding site" evidence="11">
    <location>
        <position position="97"/>
    </location>
    <ligand>
        <name>[4Fe-4S] cluster</name>
        <dbReference type="ChEBI" id="CHEBI:49883"/>
    </ligand>
</feature>
<evidence type="ECO:0000259" key="14">
    <source>
        <dbReference type="Pfam" id="PF01938"/>
    </source>
</evidence>
<feature type="binding site" evidence="11 12">
    <location>
        <position position="326"/>
    </location>
    <ligand>
        <name>S-adenosyl-L-methionine</name>
        <dbReference type="ChEBI" id="CHEBI:59789"/>
    </ligand>
</feature>
<evidence type="ECO:0000256" key="7">
    <source>
        <dbReference type="ARBA" id="ARBA00023004"/>
    </source>
</evidence>
<dbReference type="InterPro" id="IPR029063">
    <property type="entry name" value="SAM-dependent_MTases_sf"/>
</dbReference>
<dbReference type="InterPro" id="IPR001566">
    <property type="entry name" value="23S_rRNA_MeTrfase_RlmD"/>
</dbReference>
<keyword evidence="5 11" id="KW-0949">S-adenosyl-L-methionine</keyword>
<evidence type="ECO:0000256" key="2">
    <source>
        <dbReference type="ARBA" id="ARBA00022552"/>
    </source>
</evidence>
<evidence type="ECO:0000256" key="11">
    <source>
        <dbReference type="HAMAP-Rule" id="MF_01010"/>
    </source>
</evidence>
<dbReference type="PROSITE" id="PS01230">
    <property type="entry name" value="TRMA_1"/>
    <property type="match status" value="1"/>
</dbReference>
<evidence type="ECO:0000256" key="4">
    <source>
        <dbReference type="ARBA" id="ARBA00022679"/>
    </source>
</evidence>
<comment type="function">
    <text evidence="10 11">Catalyzes the formation of 5-methyl-uridine at position 1939 (m5U1939) in 23S rRNA.</text>
</comment>
<evidence type="ECO:0000256" key="9">
    <source>
        <dbReference type="ARBA" id="ARBA00052756"/>
    </source>
</evidence>
<evidence type="ECO:0000256" key="6">
    <source>
        <dbReference type="ARBA" id="ARBA00022723"/>
    </source>
</evidence>
<feature type="domain" description="TRAM" evidence="14">
    <location>
        <begin position="26"/>
        <end position="72"/>
    </location>
</feature>
<dbReference type="PROSITE" id="PS51687">
    <property type="entry name" value="SAM_MT_RNA_M5U"/>
    <property type="match status" value="1"/>
</dbReference>
<comment type="catalytic activity">
    <reaction evidence="9 11">
        <text>uridine(1939) in 23S rRNA + S-adenosyl-L-methionine = 5-methyluridine(1939) in 23S rRNA + S-adenosyl-L-homocysteine + H(+)</text>
        <dbReference type="Rhea" id="RHEA:42908"/>
        <dbReference type="Rhea" id="RHEA-COMP:10278"/>
        <dbReference type="Rhea" id="RHEA-COMP:10279"/>
        <dbReference type="ChEBI" id="CHEBI:15378"/>
        <dbReference type="ChEBI" id="CHEBI:57856"/>
        <dbReference type="ChEBI" id="CHEBI:59789"/>
        <dbReference type="ChEBI" id="CHEBI:65315"/>
        <dbReference type="ChEBI" id="CHEBI:74447"/>
        <dbReference type="EC" id="2.1.1.190"/>
    </reaction>
</comment>
<keyword evidence="2 11" id="KW-0698">rRNA processing</keyword>
<dbReference type="InterPro" id="IPR030390">
    <property type="entry name" value="MeTrfase_TrmA_AS"/>
</dbReference>
<dbReference type="Gene3D" id="2.40.50.1070">
    <property type="match status" value="1"/>
</dbReference>
<dbReference type="Gene3D" id="3.40.50.150">
    <property type="entry name" value="Vaccinia Virus protein VP39"/>
    <property type="match status" value="1"/>
</dbReference>
<evidence type="ECO:0000256" key="1">
    <source>
        <dbReference type="ARBA" id="ARBA00022485"/>
    </source>
</evidence>
<dbReference type="GO" id="GO:0003723">
    <property type="term" value="F:RNA binding"/>
    <property type="evidence" value="ECO:0007669"/>
    <property type="project" value="InterPro"/>
</dbReference>
<keyword evidence="6 11" id="KW-0479">Metal-binding</keyword>
<feature type="binding site" evidence="11 12">
    <location>
        <position position="305"/>
    </location>
    <ligand>
        <name>S-adenosyl-L-methionine</name>
        <dbReference type="ChEBI" id="CHEBI:59789"/>
    </ligand>
</feature>
<evidence type="ECO:0000256" key="8">
    <source>
        <dbReference type="ARBA" id="ARBA00023014"/>
    </source>
</evidence>
<dbReference type="Gene3D" id="2.40.50.140">
    <property type="entry name" value="Nucleic acid-binding proteins"/>
    <property type="match status" value="1"/>
</dbReference>
<evidence type="ECO:0000256" key="3">
    <source>
        <dbReference type="ARBA" id="ARBA00022603"/>
    </source>
</evidence>
<feature type="binding site" evidence="11 12">
    <location>
        <position position="374"/>
    </location>
    <ligand>
        <name>S-adenosyl-L-methionine</name>
        <dbReference type="ChEBI" id="CHEBI:59789"/>
    </ligand>
</feature>
<dbReference type="GO" id="GO:0070041">
    <property type="term" value="F:rRNA (uridine-C5-)-methyltransferase activity"/>
    <property type="evidence" value="ECO:0007669"/>
    <property type="project" value="UniProtKB-UniRule"/>
</dbReference>
<dbReference type="SUPFAM" id="SSF53335">
    <property type="entry name" value="S-adenosyl-L-methionine-dependent methyltransferases"/>
    <property type="match status" value="1"/>
</dbReference>
<dbReference type="Proteomes" id="UP000060132">
    <property type="component" value="Chromosome"/>
</dbReference>
<dbReference type="HAMAP" id="MF_01010">
    <property type="entry name" value="23SrRNA_methyltr_RlmD"/>
    <property type="match status" value="1"/>
</dbReference>
<dbReference type="SMR" id="A0AAC8UDI0"/>
<dbReference type="PANTHER" id="PTHR11061">
    <property type="entry name" value="RNA M5U METHYLTRANSFERASE"/>
    <property type="match status" value="1"/>
</dbReference>
<dbReference type="FunFam" id="3.40.50.150:FF:000009">
    <property type="entry name" value="23S rRNA (Uracil(1939)-C(5))-methyltransferase RlmD"/>
    <property type="match status" value="1"/>
</dbReference>
<keyword evidence="1 11" id="KW-0004">4Fe-4S</keyword>
<dbReference type="PANTHER" id="PTHR11061:SF49">
    <property type="entry name" value="23S RRNA (URACIL(1939)-C(5))-METHYLTRANSFERASE RLMD"/>
    <property type="match status" value="1"/>
</dbReference>
<dbReference type="GO" id="GO:0051539">
    <property type="term" value="F:4 iron, 4 sulfur cluster binding"/>
    <property type="evidence" value="ECO:0007669"/>
    <property type="project" value="UniProtKB-KW"/>
</dbReference>
<organism evidence="15 16">
    <name type="scientific">Haemophilus ducreyi</name>
    <dbReference type="NCBI Taxonomy" id="730"/>
    <lineage>
        <taxon>Bacteria</taxon>
        <taxon>Pseudomonadati</taxon>
        <taxon>Pseudomonadota</taxon>
        <taxon>Gammaproteobacteria</taxon>
        <taxon>Pasteurellales</taxon>
        <taxon>Pasteurellaceae</taxon>
        <taxon>Haemophilus</taxon>
    </lineage>
</organism>
<keyword evidence="8 11" id="KW-0411">Iron-sulfur</keyword>
<sequence>MAIFYSEKTAKQTAKNCCKTTARQIVNIHSLDYQGLDVAKINGKTWFIENALPNEQVLIHVIEEKRQYGRAKANKILQASPLRQQPSCISYPQCGGCQMQHIKLDVQRQTKQQAFFKQLQRLQTEPIDWQPMISGQDKHYRRRTKLSMAIQRNQLVIGFRQQNTHQIIPLTDCEVLEQPLSTLLPKLQHLFAGWKMKKALGHIELVNADNTRAMLVLHIGKINAQDQHMLLNFAKAEQLSLYLMCDENHIEHLCGEAPYYQINGLTLHFCIRDFIQVNQPLNQKMVNKALEWLAITAEDRILDLFCGIGNFSLPIAQQAGFVVGVEGVEEMVKQAKINQQTSGLNNIAFYQTNLAESFVDQHWATQPFNKVLLDPARQGALFCLDHLMALTPERIIYISCNPATLMRDAEKLIRHGYKIAKSAVIDMFPHTGHLESISMFIK</sequence>
<evidence type="ECO:0000256" key="5">
    <source>
        <dbReference type="ARBA" id="ARBA00022691"/>
    </source>
</evidence>
<feature type="binding site" evidence="11">
    <location>
        <position position="310"/>
    </location>
    <ligand>
        <name>S-adenosyl-L-methionine</name>
        <dbReference type="ChEBI" id="CHEBI:59789"/>
    </ligand>
</feature>
<keyword evidence="4 11" id="KW-0808">Transferase</keyword>
<feature type="active site" description="Nucleophile" evidence="11 12">
    <location>
        <position position="400"/>
    </location>
</feature>
<reference evidence="15 16" key="1">
    <citation type="journal article" date="2015" name="PLoS Negl. Trop. Dis.">
        <title>Haemophilus ducreyi Cutaneous Ulcer Strains Are Nearly Identical to Class I Genital Ulcer Strains.</title>
        <authorList>
            <person name="Gangaiah D."/>
            <person name="Webb K.M."/>
            <person name="Humphreys T.L."/>
            <person name="Fortney K.R."/>
            <person name="Toh E."/>
            <person name="Tai A."/>
            <person name="Katz S.S."/>
            <person name="Pillay A."/>
            <person name="Chen C.Y."/>
            <person name="Roberts S.A."/>
            <person name="Munson R.S.Jr."/>
            <person name="Spinola S.M."/>
        </authorList>
    </citation>
    <scope>NUCLEOTIDE SEQUENCE [LARGE SCALE GENOMIC DNA]</scope>
    <source>
        <strain evidence="16">CLU2</strain>
    </source>
</reference>
<dbReference type="Pfam" id="PF05958">
    <property type="entry name" value="tRNA_U5-meth_tr"/>
    <property type="match status" value="1"/>
</dbReference>
<protein>
    <recommendedName>
        <fullName evidence="11">23S rRNA (uracil(1939)-C(5))-methyltransferase RlmD</fullName>
        <ecNumber evidence="11">2.1.1.190</ecNumber>
    </recommendedName>
    <alternativeName>
        <fullName evidence="11">23S rRNA(m5U1939)-methyltransferase</fullName>
    </alternativeName>
</protein>
<dbReference type="InterPro" id="IPR002792">
    <property type="entry name" value="TRAM_dom"/>
</dbReference>
<dbReference type="PROSITE" id="PS01231">
    <property type="entry name" value="TRMA_2"/>
    <property type="match status" value="1"/>
</dbReference>
<name>A0AAC8UDI0_HAEDC</name>
<dbReference type="EMBL" id="CP011219">
    <property type="protein sequence ID" value="AKO32826.1"/>
    <property type="molecule type" value="Genomic_DNA"/>
</dbReference>
<dbReference type="RefSeq" id="WP_010945548.1">
    <property type="nucleotide sequence ID" value="NZ_CP011218.1"/>
</dbReference>
<accession>A0AAC8UDI0</accession>
<feature type="binding site" evidence="11 12">
    <location>
        <position position="276"/>
    </location>
    <ligand>
        <name>S-adenosyl-L-methionine</name>
        <dbReference type="ChEBI" id="CHEBI:59789"/>
    </ligand>
</feature>
<keyword evidence="3 11" id="KW-0489">Methyltransferase</keyword>
<proteinExistence type="inferred from homology"/>
<dbReference type="NCBIfam" id="NF009639">
    <property type="entry name" value="PRK13168.1"/>
    <property type="match status" value="1"/>
</dbReference>
<dbReference type="Pfam" id="PF01938">
    <property type="entry name" value="TRAM"/>
    <property type="match status" value="1"/>
</dbReference>
<feature type="active site" evidence="13">
    <location>
        <position position="400"/>
    </location>
</feature>
<evidence type="ECO:0000256" key="10">
    <source>
        <dbReference type="ARBA" id="ARBA00059995"/>
    </source>
</evidence>
<dbReference type="GO" id="GO:0070475">
    <property type="term" value="P:rRNA base methylation"/>
    <property type="evidence" value="ECO:0007669"/>
    <property type="project" value="TreeGrafter"/>
</dbReference>
<dbReference type="InterPro" id="IPR010280">
    <property type="entry name" value="U5_MeTrfase_fam"/>
</dbReference>
<evidence type="ECO:0000256" key="12">
    <source>
        <dbReference type="PROSITE-ProRule" id="PRU01024"/>
    </source>
</evidence>
<dbReference type="InterPro" id="IPR030391">
    <property type="entry name" value="MeTrfase_TrmA_CS"/>
</dbReference>
<dbReference type="InterPro" id="IPR012340">
    <property type="entry name" value="NA-bd_OB-fold"/>
</dbReference>
<dbReference type="NCBIfam" id="TIGR00479">
    <property type="entry name" value="rumA"/>
    <property type="match status" value="1"/>
</dbReference>
<dbReference type="CDD" id="cd02440">
    <property type="entry name" value="AdoMet_MTases"/>
    <property type="match status" value="1"/>
</dbReference>
<dbReference type="EC" id="2.1.1.190" evidence="11"/>
<dbReference type="OMA" id="GGCKWQH"/>
<feature type="binding site" evidence="11">
    <location>
        <position position="353"/>
    </location>
    <ligand>
        <name>S-adenosyl-L-methionine</name>
        <dbReference type="ChEBI" id="CHEBI:59789"/>
    </ligand>
</feature>
<evidence type="ECO:0000313" key="15">
    <source>
        <dbReference type="EMBL" id="AKO32826.1"/>
    </source>
</evidence>
<feature type="binding site" evidence="11">
    <location>
        <position position="88"/>
    </location>
    <ligand>
        <name>[4Fe-4S] cluster</name>
        <dbReference type="ChEBI" id="CHEBI:49883"/>
    </ligand>
</feature>
<evidence type="ECO:0000313" key="16">
    <source>
        <dbReference type="Proteomes" id="UP000060132"/>
    </source>
</evidence>
<dbReference type="GO" id="GO:0005506">
    <property type="term" value="F:iron ion binding"/>
    <property type="evidence" value="ECO:0007669"/>
    <property type="project" value="UniProtKB-UniRule"/>
</dbReference>
<keyword evidence="7 11" id="KW-0408">Iron</keyword>
<dbReference type="AlphaFoldDB" id="A0AAC8UDI0"/>